<dbReference type="eggNOG" id="COG0171">
    <property type="taxonomic scope" value="Bacteria"/>
</dbReference>
<dbReference type="OrthoDB" id="9760188at2"/>
<feature type="domain" description="CN hydrolase" evidence="10">
    <location>
        <begin position="5"/>
        <end position="245"/>
    </location>
</feature>
<feature type="active site" description="Nucleophile; for glutaminase activity" evidence="7">
    <location>
        <position position="149"/>
    </location>
</feature>
<dbReference type="PANTHER" id="PTHR23090:SF9">
    <property type="entry name" value="GLUTAMINE-DEPENDENT NAD(+) SYNTHETASE"/>
    <property type="match status" value="1"/>
</dbReference>
<evidence type="ECO:0000256" key="6">
    <source>
        <dbReference type="ARBA" id="ARBA00023027"/>
    </source>
</evidence>
<dbReference type="Gene3D" id="3.40.50.620">
    <property type="entry name" value="HUPs"/>
    <property type="match status" value="1"/>
</dbReference>
<dbReference type="PATRIC" id="fig|1042209.11.peg.1860"/>
<dbReference type="GO" id="GO:0009435">
    <property type="term" value="P:NAD+ biosynthetic process"/>
    <property type="evidence" value="ECO:0007669"/>
    <property type="project" value="UniProtKB-UniRule"/>
</dbReference>
<dbReference type="InterPro" id="IPR003694">
    <property type="entry name" value="NAD_synthase"/>
</dbReference>
<keyword evidence="3 7" id="KW-0436">Ligase</keyword>
<dbReference type="Gene3D" id="3.60.110.10">
    <property type="entry name" value="Carbon-nitrogen hydrolase"/>
    <property type="match status" value="1"/>
</dbReference>
<feature type="binding site" evidence="7">
    <location>
        <position position="175"/>
    </location>
    <ligand>
        <name>L-glutamine</name>
        <dbReference type="ChEBI" id="CHEBI:58359"/>
    </ligand>
</feature>
<dbReference type="PIRSF" id="PIRSF006630">
    <property type="entry name" value="NADS_GAT"/>
    <property type="match status" value="1"/>
</dbReference>
<feature type="binding site" evidence="7">
    <location>
        <position position="373"/>
    </location>
    <ligand>
        <name>deamido-NAD(+)</name>
        <dbReference type="ChEBI" id="CHEBI:58437"/>
        <note>ligand shared between two neighboring subunits</note>
    </ligand>
</feature>
<keyword evidence="4 7" id="KW-0547">Nucleotide-binding</keyword>
<dbReference type="PROSITE" id="PS50263">
    <property type="entry name" value="CN_HYDROLASE"/>
    <property type="match status" value="1"/>
</dbReference>
<gene>
    <name evidence="7" type="primary">nadE</name>
    <name evidence="11" type="ORF">HK44_026480</name>
</gene>
<dbReference type="Pfam" id="PF00795">
    <property type="entry name" value="CN_hydrolase"/>
    <property type="match status" value="1"/>
</dbReference>
<feature type="binding site" evidence="7">
    <location>
        <position position="402"/>
    </location>
    <ligand>
        <name>deamido-NAD(+)</name>
        <dbReference type="ChEBI" id="CHEBI:58437"/>
        <note>ligand shared between two neighboring subunits</note>
    </ligand>
</feature>
<evidence type="ECO:0000256" key="9">
    <source>
        <dbReference type="RuleBase" id="RU003811"/>
    </source>
</evidence>
<evidence type="ECO:0000256" key="2">
    <source>
        <dbReference type="ARBA" id="ARBA00007145"/>
    </source>
</evidence>
<dbReference type="Pfam" id="PF02540">
    <property type="entry name" value="NAD_synthase"/>
    <property type="match status" value="1"/>
</dbReference>
<feature type="active site" description="Proton acceptor; for glutaminase activity" evidence="7">
    <location>
        <position position="46"/>
    </location>
</feature>
<dbReference type="GO" id="GO:0005737">
    <property type="term" value="C:cytoplasm"/>
    <property type="evidence" value="ECO:0007669"/>
    <property type="project" value="InterPro"/>
</dbReference>
<evidence type="ECO:0000313" key="12">
    <source>
        <dbReference type="Proteomes" id="UP000022611"/>
    </source>
</evidence>
<keyword evidence="6 7" id="KW-0520">NAD</keyword>
<reference evidence="11 12" key="1">
    <citation type="journal article" date="2011" name="J. Bacteriol.">
        <title>Draft genome sequence of the polycyclic aromatic hydrocarbon-degrading, genetically engineered bioluminescent bioreporter Pseudomonas fluorescens HK44.</title>
        <authorList>
            <person name="Chauhan A."/>
            <person name="Layton A.C."/>
            <person name="Williams D.E."/>
            <person name="Smartt A.E."/>
            <person name="Ripp S."/>
            <person name="Karpinets T.V."/>
            <person name="Brown S.D."/>
            <person name="Sayler G.S."/>
        </authorList>
    </citation>
    <scope>NUCLEOTIDE SEQUENCE [LARGE SCALE GENOMIC DNA]</scope>
    <source>
        <strain evidence="11 12">HK44</strain>
    </source>
</reference>
<dbReference type="RefSeq" id="WP_024264799.1">
    <property type="nucleotide sequence ID" value="NZ_AFOY02000008.1"/>
</dbReference>
<dbReference type="InterPro" id="IPR014729">
    <property type="entry name" value="Rossmann-like_a/b/a_fold"/>
</dbReference>
<comment type="catalytic activity">
    <reaction evidence="7 8">
        <text>deamido-NAD(+) + L-glutamine + ATP + H2O = L-glutamate + AMP + diphosphate + NAD(+) + H(+)</text>
        <dbReference type="Rhea" id="RHEA:24384"/>
        <dbReference type="ChEBI" id="CHEBI:15377"/>
        <dbReference type="ChEBI" id="CHEBI:15378"/>
        <dbReference type="ChEBI" id="CHEBI:29985"/>
        <dbReference type="ChEBI" id="CHEBI:30616"/>
        <dbReference type="ChEBI" id="CHEBI:33019"/>
        <dbReference type="ChEBI" id="CHEBI:57540"/>
        <dbReference type="ChEBI" id="CHEBI:58359"/>
        <dbReference type="ChEBI" id="CHEBI:58437"/>
        <dbReference type="ChEBI" id="CHEBI:456215"/>
        <dbReference type="EC" id="6.3.5.1"/>
    </reaction>
</comment>
<keyword evidence="5 7" id="KW-0067">ATP-binding</keyword>
<accession>A0A010S378</accession>
<comment type="caution">
    <text evidence="7">Lacks conserved residue(s) required for the propagation of feature annotation.</text>
</comment>
<evidence type="ECO:0000259" key="10">
    <source>
        <dbReference type="PROSITE" id="PS50263"/>
    </source>
</evidence>
<organism evidence="11 12">
    <name type="scientific">Pseudomonas fluorescens HK44</name>
    <dbReference type="NCBI Taxonomy" id="1042209"/>
    <lineage>
        <taxon>Bacteria</taxon>
        <taxon>Pseudomonadati</taxon>
        <taxon>Pseudomonadota</taxon>
        <taxon>Gammaproteobacteria</taxon>
        <taxon>Pseudomonadales</taxon>
        <taxon>Pseudomonadaceae</taxon>
        <taxon>Pseudomonas</taxon>
    </lineage>
</organism>
<comment type="pathway">
    <text evidence="1 7 8">Cofactor biosynthesis; NAD(+) biosynthesis; NAD(+) from deamido-NAD(+) (L-Gln route): step 1/1.</text>
</comment>
<dbReference type="NCBIfam" id="NF010588">
    <property type="entry name" value="PRK13981.1"/>
    <property type="match status" value="1"/>
</dbReference>
<dbReference type="InterPro" id="IPR022310">
    <property type="entry name" value="NAD/GMP_synthase"/>
</dbReference>
<comment type="function">
    <text evidence="7">Catalyzes the ATP-dependent amidation of deamido-NAD to form NAD. Uses L-glutamine as a nitrogen source.</text>
</comment>
<dbReference type="AlphaFoldDB" id="A0A010S378"/>
<dbReference type="Proteomes" id="UP000022611">
    <property type="component" value="Unassembled WGS sequence"/>
</dbReference>
<evidence type="ECO:0000256" key="8">
    <source>
        <dbReference type="PIRNR" id="PIRNR006630"/>
    </source>
</evidence>
<dbReference type="FunFam" id="3.40.50.620:FF:000106">
    <property type="entry name" value="Glutamine-dependent NAD(+) synthetase"/>
    <property type="match status" value="1"/>
</dbReference>
<dbReference type="GO" id="GO:0005524">
    <property type="term" value="F:ATP binding"/>
    <property type="evidence" value="ECO:0007669"/>
    <property type="project" value="UniProtKB-UniRule"/>
</dbReference>
<dbReference type="EMBL" id="AFOY02000008">
    <property type="protein sequence ID" value="EXF95189.1"/>
    <property type="molecule type" value="Genomic_DNA"/>
</dbReference>
<proteinExistence type="inferred from homology"/>
<dbReference type="InterPro" id="IPR036526">
    <property type="entry name" value="C-N_Hydrolase_sf"/>
</dbReference>
<name>A0A010S378_PSEFL</name>
<dbReference type="GO" id="GO:0008795">
    <property type="term" value="F:NAD+ synthase activity"/>
    <property type="evidence" value="ECO:0007669"/>
    <property type="project" value="UniProtKB-UniRule"/>
</dbReference>
<dbReference type="PANTHER" id="PTHR23090">
    <property type="entry name" value="NH 3 /GLUTAMINE-DEPENDENT NAD + SYNTHETASE"/>
    <property type="match status" value="1"/>
</dbReference>
<dbReference type="GO" id="GO:0004359">
    <property type="term" value="F:glutaminase activity"/>
    <property type="evidence" value="ECO:0007669"/>
    <property type="project" value="InterPro"/>
</dbReference>
<dbReference type="SUPFAM" id="SSF56317">
    <property type="entry name" value="Carbon-nitrogen hydrolase"/>
    <property type="match status" value="1"/>
</dbReference>
<dbReference type="EC" id="6.3.5.1" evidence="7 8"/>
<comment type="similarity">
    <text evidence="2 7 8">In the C-terminal section; belongs to the NAD synthetase family.</text>
</comment>
<evidence type="ECO:0000256" key="1">
    <source>
        <dbReference type="ARBA" id="ARBA00005188"/>
    </source>
</evidence>
<dbReference type="HAMAP" id="MF_02090">
    <property type="entry name" value="NadE_glutamine_dep"/>
    <property type="match status" value="1"/>
</dbReference>
<feature type="binding site" evidence="7">
    <location>
        <position position="397"/>
    </location>
    <ligand>
        <name>ATP</name>
        <dbReference type="ChEBI" id="CHEBI:30616"/>
    </ligand>
</feature>
<evidence type="ECO:0000313" key="11">
    <source>
        <dbReference type="EMBL" id="EXF95189.1"/>
    </source>
</evidence>
<dbReference type="SUPFAM" id="SSF52402">
    <property type="entry name" value="Adenine nucleotide alpha hydrolases-like"/>
    <property type="match status" value="1"/>
</dbReference>
<dbReference type="CDD" id="cd07570">
    <property type="entry name" value="GAT_Gln-NAD-synth"/>
    <property type="match status" value="1"/>
</dbReference>
<dbReference type="InterPro" id="IPR014445">
    <property type="entry name" value="Gln-dep_NAD_synthase"/>
</dbReference>
<evidence type="ECO:0000256" key="3">
    <source>
        <dbReference type="ARBA" id="ARBA00022598"/>
    </source>
</evidence>
<sequence>MEQRLRVVMAQLNIRVGDVYGNVEKVIEAARKARDDLKAQVIVFPELTLCGYPPEDLLLRSSMQSRIEKALQHIKDAVQGIVTVIGFPWVEDGARYNSCAVISDGKELARYNKQRLPNYRVFDEKRYFEPGSGPSVVNLFGVSVGITICEDIWFSEPLKQACDAGAQIMLTLNASPFHRGKQAEREELLAKRASECSIPMVYVNQVGGQDELVFDGNSFVVDRGGKVTQRAPAFEEGLFVSDFEIKEGALVPVPAQTADLLNLEASVYKALVAGVKDYVRRNGFKGVVLGLSGGIDSALVLAVAVDALGAENVEAVMMPYHYTAQMSQDDAKEEADILGVKYSVLPIASMVEAFLTTLAPMFEGLGKDTTEENLQARCRGTMLMAISNKKRYLVLTTGNKSEMAVGYATLYGDMAGGYDVLKDVPKTLVFRLCEYRNTLGYVIPQRVIDRPPSAELAPDQKDEDSLPPYPVLDEILRLYIEHDLSADAITEKGFDKEVVRKVIRLVDLNEYKRRQAAVGPRVTERGFGRDRRYPITSGWSIGD</sequence>
<feature type="binding site" evidence="7">
    <location>
        <begin position="290"/>
        <end position="297"/>
    </location>
    <ligand>
        <name>ATP</name>
        <dbReference type="ChEBI" id="CHEBI:30616"/>
    </ligand>
</feature>
<comment type="caution">
    <text evidence="11">The sequence shown here is derived from an EMBL/GenBank/DDBJ whole genome shotgun (WGS) entry which is preliminary data.</text>
</comment>
<comment type="similarity">
    <text evidence="9">Belongs to the NAD synthetase family.</text>
</comment>
<dbReference type="InterPro" id="IPR003010">
    <property type="entry name" value="C-N_Hydrolase"/>
</dbReference>
<dbReference type="UniPathway" id="UPA00253">
    <property type="reaction ID" value="UER00334"/>
</dbReference>
<dbReference type="CDD" id="cd00553">
    <property type="entry name" value="NAD_synthase"/>
    <property type="match status" value="1"/>
</dbReference>
<dbReference type="eggNOG" id="COG0388">
    <property type="taxonomic scope" value="Bacteria"/>
</dbReference>
<feature type="binding site" evidence="7">
    <location>
        <position position="181"/>
    </location>
    <ligand>
        <name>L-glutamine</name>
        <dbReference type="ChEBI" id="CHEBI:58359"/>
    </ligand>
</feature>
<evidence type="ECO:0000256" key="7">
    <source>
        <dbReference type="HAMAP-Rule" id="MF_02090"/>
    </source>
</evidence>
<dbReference type="GO" id="GO:0003952">
    <property type="term" value="F:NAD+ synthase (glutamine-hydrolyzing) activity"/>
    <property type="evidence" value="ECO:0007669"/>
    <property type="project" value="UniProtKB-UniRule"/>
</dbReference>
<evidence type="ECO:0000256" key="4">
    <source>
        <dbReference type="ARBA" id="ARBA00022741"/>
    </source>
</evidence>
<dbReference type="HOGENOM" id="CLU_022313_2_0_6"/>
<feature type="binding site" evidence="7">
    <location>
        <position position="119"/>
    </location>
    <ligand>
        <name>L-glutamine</name>
        <dbReference type="ChEBI" id="CHEBI:58359"/>
    </ligand>
</feature>
<protein>
    <recommendedName>
        <fullName evidence="7 8">Glutamine-dependent NAD(+) synthetase</fullName>
        <ecNumber evidence="7 8">6.3.5.1</ecNumber>
    </recommendedName>
    <alternativeName>
        <fullName evidence="7 8">NAD(+) synthase [glutamine-hydrolyzing]</fullName>
    </alternativeName>
</protein>
<feature type="active site" description="For glutaminase activity" evidence="7">
    <location>
        <position position="113"/>
    </location>
</feature>
<evidence type="ECO:0000256" key="5">
    <source>
        <dbReference type="ARBA" id="ARBA00022840"/>
    </source>
</evidence>
<feature type="binding site" evidence="7">
    <location>
        <position position="512"/>
    </location>
    <ligand>
        <name>deamido-NAD(+)</name>
        <dbReference type="ChEBI" id="CHEBI:58437"/>
        <note>ligand shared between two neighboring subunits</note>
    </ligand>
</feature>
<dbReference type="NCBIfam" id="TIGR00552">
    <property type="entry name" value="nadE"/>
    <property type="match status" value="1"/>
</dbReference>